<reference evidence="6 7" key="1">
    <citation type="submission" date="2016-06" db="EMBL/GenBank/DDBJ databases">
        <title>Comparative genomics of the ectomycorrhizal sister species Rhizopogon vinicolor and Rhizopogon vesiculosus (Basidiomycota: Boletales) reveals a divergence of the mating type B locus.</title>
        <authorList>
            <consortium name="DOE Joint Genome Institute"/>
            <person name="Mujic A.B."/>
            <person name="Kuo A."/>
            <person name="Tritt A."/>
            <person name="Lipzen A."/>
            <person name="Chen C."/>
            <person name="Johnson J."/>
            <person name="Sharma A."/>
            <person name="Barry K."/>
            <person name="Grigoriev I.V."/>
            <person name="Spatafora J.W."/>
        </authorList>
    </citation>
    <scope>NUCLEOTIDE SEQUENCE [LARGE SCALE GENOMIC DNA]</scope>
    <source>
        <strain evidence="6 7">AM-OR11-026</strain>
    </source>
</reference>
<feature type="active site" evidence="4">
    <location>
        <position position="162"/>
    </location>
</feature>
<dbReference type="InterPro" id="IPR033130">
    <property type="entry name" value="RNase_T2_His_AS_2"/>
</dbReference>
<dbReference type="Gene3D" id="3.90.730.10">
    <property type="entry name" value="Ribonuclease T2-like"/>
    <property type="match status" value="1"/>
</dbReference>
<dbReference type="SUPFAM" id="SSF55895">
    <property type="entry name" value="Ribonuclease Rh-like"/>
    <property type="match status" value="1"/>
</dbReference>
<organism evidence="6 7">
    <name type="scientific">Rhizopogon vinicolor AM-OR11-026</name>
    <dbReference type="NCBI Taxonomy" id="1314800"/>
    <lineage>
        <taxon>Eukaryota</taxon>
        <taxon>Fungi</taxon>
        <taxon>Dikarya</taxon>
        <taxon>Basidiomycota</taxon>
        <taxon>Agaricomycotina</taxon>
        <taxon>Agaricomycetes</taxon>
        <taxon>Agaricomycetidae</taxon>
        <taxon>Boletales</taxon>
        <taxon>Suillineae</taxon>
        <taxon>Rhizopogonaceae</taxon>
        <taxon>Rhizopogon</taxon>
    </lineage>
</organism>
<dbReference type="GO" id="GO:0006401">
    <property type="term" value="P:RNA catabolic process"/>
    <property type="evidence" value="ECO:0007669"/>
    <property type="project" value="TreeGrafter"/>
</dbReference>
<proteinExistence type="inferred from homology"/>
<dbReference type="EC" id="4.6.1.19" evidence="2"/>
<dbReference type="PROSITE" id="PS00531">
    <property type="entry name" value="RNASE_T2_2"/>
    <property type="match status" value="1"/>
</dbReference>
<evidence type="ECO:0000313" key="7">
    <source>
        <dbReference type="Proteomes" id="UP000092154"/>
    </source>
</evidence>
<evidence type="ECO:0000256" key="4">
    <source>
        <dbReference type="PIRSR" id="PIRSR633697-1"/>
    </source>
</evidence>
<dbReference type="PROSITE" id="PS00530">
    <property type="entry name" value="RNASE_T2_1"/>
    <property type="match status" value="1"/>
</dbReference>
<protein>
    <recommendedName>
        <fullName evidence="2">ribonuclease T2</fullName>
        <ecNumber evidence="2">4.6.1.19</ecNumber>
    </recommendedName>
</protein>
<feature type="active site" evidence="4">
    <location>
        <position position="80"/>
    </location>
</feature>
<accession>A0A1B7NCW6</accession>
<feature type="active site" evidence="4">
    <location>
        <position position="158"/>
    </location>
</feature>
<evidence type="ECO:0000313" key="6">
    <source>
        <dbReference type="EMBL" id="OAX42644.1"/>
    </source>
</evidence>
<dbReference type="GO" id="GO:0003723">
    <property type="term" value="F:RNA binding"/>
    <property type="evidence" value="ECO:0007669"/>
    <property type="project" value="InterPro"/>
</dbReference>
<sequence>MVSVVQANISSLLTLPPTYPNIEACVGLPVQYSCENTTILTNSCCNVVQGGLVLQTQYWDTYTGLEYQGQLLPTGSWGIHGLWPDNCDGSYTQYCDLSRQYDPDPSPSTLPDGTPVPPYTGPSVRTFIEEFGRLDLMEYMDTFWVNQGAPNEDFWAHEFSKHATCTSTFDVACYEPGYIEHQEVVNFYETVTKVFQMYPTYNILAAAGILPSNTTTYTLAQITNALYSQTGAVPYLGCYSNGTILDEVWYFHHVLGTEQYGHFKTLNSTTSSSCAESGIWYYERTPGSERVVSY</sequence>
<dbReference type="AlphaFoldDB" id="A0A1B7NCW6"/>
<dbReference type="OrthoDB" id="435754at2759"/>
<dbReference type="STRING" id="1314800.A0A1B7NCW6"/>
<dbReference type="GO" id="GO:0005576">
    <property type="term" value="C:extracellular region"/>
    <property type="evidence" value="ECO:0007669"/>
    <property type="project" value="TreeGrafter"/>
</dbReference>
<evidence type="ECO:0000256" key="5">
    <source>
        <dbReference type="RuleBase" id="RU004328"/>
    </source>
</evidence>
<dbReference type="InParanoid" id="A0A1B7NCW6"/>
<dbReference type="GO" id="GO:0033897">
    <property type="term" value="F:ribonuclease T2 activity"/>
    <property type="evidence" value="ECO:0007669"/>
    <property type="project" value="UniProtKB-EC"/>
</dbReference>
<dbReference type="PANTHER" id="PTHR11240:SF17">
    <property type="entry name" value="RIBONUCLEASE T2"/>
    <property type="match status" value="1"/>
</dbReference>
<keyword evidence="3" id="KW-1015">Disulfide bond</keyword>
<dbReference type="Proteomes" id="UP000092154">
    <property type="component" value="Unassembled WGS sequence"/>
</dbReference>
<evidence type="ECO:0000256" key="3">
    <source>
        <dbReference type="ARBA" id="ARBA00023157"/>
    </source>
</evidence>
<dbReference type="InterPro" id="IPR018188">
    <property type="entry name" value="RNase_T2_His_AS_1"/>
</dbReference>
<dbReference type="CDD" id="cd01061">
    <property type="entry name" value="RNase_T2_euk"/>
    <property type="match status" value="1"/>
</dbReference>
<dbReference type="InterPro" id="IPR001568">
    <property type="entry name" value="RNase_T2-like"/>
</dbReference>
<gene>
    <name evidence="6" type="ORF">K503DRAFT_790004</name>
</gene>
<evidence type="ECO:0000256" key="2">
    <source>
        <dbReference type="ARBA" id="ARBA00012571"/>
    </source>
</evidence>
<dbReference type="InterPro" id="IPR036430">
    <property type="entry name" value="RNase_T2-like_sf"/>
</dbReference>
<dbReference type="Pfam" id="PF00445">
    <property type="entry name" value="Ribonuclease_T2"/>
    <property type="match status" value="1"/>
</dbReference>
<comment type="similarity">
    <text evidence="1 5">Belongs to the RNase T2 family.</text>
</comment>
<name>A0A1B7NCW6_9AGAM</name>
<dbReference type="EMBL" id="KV448152">
    <property type="protein sequence ID" value="OAX42644.1"/>
    <property type="molecule type" value="Genomic_DNA"/>
</dbReference>
<dbReference type="InterPro" id="IPR033697">
    <property type="entry name" value="Ribonuclease_T2_eukaryotic"/>
</dbReference>
<dbReference type="PANTHER" id="PTHR11240">
    <property type="entry name" value="RIBONUCLEASE T2"/>
    <property type="match status" value="1"/>
</dbReference>
<evidence type="ECO:0000256" key="1">
    <source>
        <dbReference type="ARBA" id="ARBA00007469"/>
    </source>
</evidence>
<keyword evidence="7" id="KW-1185">Reference proteome</keyword>